<dbReference type="Pfam" id="PF12704">
    <property type="entry name" value="MacB_PCD"/>
    <property type="match status" value="1"/>
</dbReference>
<keyword evidence="10" id="KW-1185">Reference proteome</keyword>
<keyword evidence="3 6" id="KW-0812">Transmembrane</keyword>
<evidence type="ECO:0000256" key="6">
    <source>
        <dbReference type="SAM" id="Phobius"/>
    </source>
</evidence>
<evidence type="ECO:0000313" key="10">
    <source>
        <dbReference type="Proteomes" id="UP000283523"/>
    </source>
</evidence>
<evidence type="ECO:0000259" key="8">
    <source>
        <dbReference type="Pfam" id="PF12704"/>
    </source>
</evidence>
<evidence type="ECO:0000256" key="1">
    <source>
        <dbReference type="ARBA" id="ARBA00004651"/>
    </source>
</evidence>
<keyword evidence="2" id="KW-1003">Cell membrane</keyword>
<dbReference type="OrthoDB" id="5933722at2"/>
<keyword evidence="5 6" id="KW-0472">Membrane</keyword>
<dbReference type="Proteomes" id="UP000283523">
    <property type="component" value="Unassembled WGS sequence"/>
</dbReference>
<feature type="transmembrane region" description="Helical" evidence="6">
    <location>
        <begin position="421"/>
        <end position="444"/>
    </location>
</feature>
<feature type="transmembrane region" description="Helical" evidence="6">
    <location>
        <begin position="283"/>
        <end position="304"/>
    </location>
</feature>
<gene>
    <name evidence="9" type="ORF">DYU11_32680</name>
</gene>
<keyword evidence="4 6" id="KW-1133">Transmembrane helix</keyword>
<feature type="domain" description="MacB-like periplasmic core" evidence="8">
    <location>
        <begin position="21"/>
        <end position="236"/>
    </location>
</feature>
<feature type="transmembrane region" description="Helical" evidence="6">
    <location>
        <begin position="339"/>
        <end position="358"/>
    </location>
</feature>
<feature type="transmembrane region" description="Helical" evidence="6">
    <location>
        <begin position="21"/>
        <end position="41"/>
    </location>
</feature>
<feature type="transmembrane region" description="Helical" evidence="6">
    <location>
        <begin position="718"/>
        <end position="748"/>
    </location>
</feature>
<accession>A0A418LVJ6</accession>
<evidence type="ECO:0000256" key="2">
    <source>
        <dbReference type="ARBA" id="ARBA00022475"/>
    </source>
</evidence>
<dbReference type="InterPro" id="IPR050250">
    <property type="entry name" value="Macrolide_Exporter_MacB"/>
</dbReference>
<feature type="transmembrane region" description="Helical" evidence="6">
    <location>
        <begin position="682"/>
        <end position="706"/>
    </location>
</feature>
<feature type="transmembrane region" description="Helical" evidence="6">
    <location>
        <begin position="768"/>
        <end position="788"/>
    </location>
</feature>
<sequence length="805" mass="89604">MFRNYLKVALRNFARHKVYAFINLGGLTVAVTCCLLLGLYVRHEWSFDRFHTKADRLHRAWTQELYKGEAFVNVSTPYILGPTLKATFPEVEAMSRVQVNSVNVRKGTEVFSERVHLADPDFFRMFDFPLVNAQETNPIQELFSVVLSEEMAQKYFGAENPIGKTLTMQLDSTMQAFTVKAVARNVPTNSSIRFGILVPMAHVKNLVSDRALKSWFNVTPETYVLLRESASADKLATKYPSLLRSVLGDEYKGNNYIINLQPITDIHLNRDLNGGYEPVSDPAYSYILSGIALFLLVIACINFMTLSLGRSVSRAQEVGVRKAMGALRSQLMNQFWSEALLMTVLAVVLGLALSIVLTPLFGQLANQTLRFRFDGTTALLLLGLVVVVGLVAGSYPALVLSGFRPVDVLKGKLLLKADVSFFRRALVVVQFSLSVMLIAGTFVLNQQLNFLQNKSLGYQKEQTVIIPAGVSGPEGRALVERFRNVVSSQKDVLSVTSSAFPFASGSWGELGFTDDQKVYRETNFNLVDPYFLPTYGIRLVAGRNFDVKNSADNFGAVIVNEAFVKKFGWKDPMNARLSSRFPAHRVIGVVEDFHYVSLHEKVEPLVLMMRSDSLFKGIENLMYQSSPSPDLSVRLSAGNVSDKVAMLERAWKTVAANAPFSFTFLDADLQRQYESEQRLGRIVTMASALSILIACLGLFGLATLAVSRRTKEIGVRKVLGASVPSIVVLLARDFLKLVLVSILIASPLAWYGMHQWLQDFAYKIDIEWWVFALAGTLALLIAFLTVSFQSMKAALMNPVKSLRTE</sequence>
<dbReference type="PANTHER" id="PTHR30572:SF18">
    <property type="entry name" value="ABC-TYPE MACROLIDE FAMILY EXPORT SYSTEM PERMEASE COMPONENT 2"/>
    <property type="match status" value="1"/>
</dbReference>
<dbReference type="GO" id="GO:0005886">
    <property type="term" value="C:plasma membrane"/>
    <property type="evidence" value="ECO:0007669"/>
    <property type="project" value="UniProtKB-SubCell"/>
</dbReference>
<evidence type="ECO:0000259" key="7">
    <source>
        <dbReference type="Pfam" id="PF02687"/>
    </source>
</evidence>
<dbReference type="AlphaFoldDB" id="A0A418LVJ6"/>
<evidence type="ECO:0000256" key="5">
    <source>
        <dbReference type="ARBA" id="ARBA00023136"/>
    </source>
</evidence>
<evidence type="ECO:0000256" key="4">
    <source>
        <dbReference type="ARBA" id="ARBA00022989"/>
    </source>
</evidence>
<proteinExistence type="predicted"/>
<reference evidence="9 10" key="1">
    <citation type="submission" date="2018-08" db="EMBL/GenBank/DDBJ databases">
        <title>Fibrisoma montanum sp. nov., isolated from Danxia mountain soil.</title>
        <authorList>
            <person name="Huang Y."/>
        </authorList>
    </citation>
    <scope>NUCLEOTIDE SEQUENCE [LARGE SCALE GENOMIC DNA]</scope>
    <source>
        <strain evidence="9 10">HYT19</strain>
    </source>
</reference>
<protein>
    <submittedName>
        <fullName evidence="9">Macrolide ABC transporter permease</fullName>
    </submittedName>
</protein>
<dbReference type="PANTHER" id="PTHR30572">
    <property type="entry name" value="MEMBRANE COMPONENT OF TRANSPORTER-RELATED"/>
    <property type="match status" value="1"/>
</dbReference>
<evidence type="ECO:0000256" key="3">
    <source>
        <dbReference type="ARBA" id="ARBA00022692"/>
    </source>
</evidence>
<organism evidence="9 10">
    <name type="scientific">Fibrisoma montanum</name>
    <dbReference type="NCBI Taxonomy" id="2305895"/>
    <lineage>
        <taxon>Bacteria</taxon>
        <taxon>Pseudomonadati</taxon>
        <taxon>Bacteroidota</taxon>
        <taxon>Cytophagia</taxon>
        <taxon>Cytophagales</taxon>
        <taxon>Spirosomataceae</taxon>
        <taxon>Fibrisoma</taxon>
    </lineage>
</organism>
<dbReference type="Pfam" id="PF02687">
    <property type="entry name" value="FtsX"/>
    <property type="match status" value="2"/>
</dbReference>
<feature type="domain" description="ABC3 transporter permease C-terminal" evidence="7">
    <location>
        <begin position="685"/>
        <end position="798"/>
    </location>
</feature>
<evidence type="ECO:0000313" key="9">
    <source>
        <dbReference type="EMBL" id="RIV17265.1"/>
    </source>
</evidence>
<dbReference type="RefSeq" id="WP_119671966.1">
    <property type="nucleotide sequence ID" value="NZ_QXED01000021.1"/>
</dbReference>
<dbReference type="InterPro" id="IPR003838">
    <property type="entry name" value="ABC3_permease_C"/>
</dbReference>
<dbReference type="InterPro" id="IPR025857">
    <property type="entry name" value="MacB_PCD"/>
</dbReference>
<feature type="transmembrane region" description="Helical" evidence="6">
    <location>
        <begin position="378"/>
        <end position="400"/>
    </location>
</feature>
<comment type="caution">
    <text evidence="9">The sequence shown here is derived from an EMBL/GenBank/DDBJ whole genome shotgun (WGS) entry which is preliminary data.</text>
</comment>
<name>A0A418LVJ6_9BACT</name>
<dbReference type="GO" id="GO:0022857">
    <property type="term" value="F:transmembrane transporter activity"/>
    <property type="evidence" value="ECO:0007669"/>
    <property type="project" value="TreeGrafter"/>
</dbReference>
<dbReference type="EMBL" id="QXED01000021">
    <property type="protein sequence ID" value="RIV17265.1"/>
    <property type="molecule type" value="Genomic_DNA"/>
</dbReference>
<comment type="subcellular location">
    <subcellularLocation>
        <location evidence="1">Cell membrane</location>
        <topology evidence="1">Multi-pass membrane protein</topology>
    </subcellularLocation>
</comment>
<feature type="domain" description="ABC3 transporter permease C-terminal" evidence="7">
    <location>
        <begin position="291"/>
        <end position="401"/>
    </location>
</feature>